<keyword evidence="1" id="KW-1133">Transmembrane helix</keyword>
<proteinExistence type="predicted"/>
<reference evidence="5" key="4">
    <citation type="submission" date="2017-10" db="EMBL/GenBank/DDBJ databases">
        <authorList>
            <person name="Frank J."/>
        </authorList>
    </citation>
    <scope>NUCLEOTIDE SEQUENCE [LARGE SCALE GENOMIC DNA]</scope>
</reference>
<evidence type="ECO:0000313" key="5">
    <source>
        <dbReference type="Proteomes" id="UP000221734"/>
    </source>
</evidence>
<dbReference type="KEGG" id="kst:KSMBR1_1182"/>
<gene>
    <name evidence="3" type="ORF">KsCSTR_11370</name>
    <name evidence="4" type="ORF">KSMBR1_1182</name>
    <name evidence="2" type="ORF">kustd1381</name>
</gene>
<evidence type="ECO:0000256" key="1">
    <source>
        <dbReference type="SAM" id="Phobius"/>
    </source>
</evidence>
<dbReference type="Proteomes" id="UP000221734">
    <property type="component" value="Chromosome Kuenenia_stuttgartiensis_MBR1"/>
</dbReference>
<name>Q1PYG2_KUEST</name>
<keyword evidence="1" id="KW-0812">Transmembrane</keyword>
<dbReference type="EMBL" id="CT573072">
    <property type="protein sequence ID" value="CAJ72126.1"/>
    <property type="molecule type" value="Genomic_DNA"/>
</dbReference>
<dbReference type="EMBL" id="LT934425">
    <property type="protein sequence ID" value="SOH03685.1"/>
    <property type="molecule type" value="Genomic_DNA"/>
</dbReference>
<keyword evidence="5" id="KW-1185">Reference proteome</keyword>
<feature type="transmembrane region" description="Helical" evidence="1">
    <location>
        <begin position="24"/>
        <end position="44"/>
    </location>
</feature>
<reference evidence="2" key="1">
    <citation type="journal article" date="2006" name="Nature">
        <title>Deciphering the evolution and metabolism of an anammox bacterium from a community genome.</title>
        <authorList>
            <person name="Strous M."/>
            <person name="Pelletier E."/>
            <person name="Mangenot S."/>
            <person name="Rattei T."/>
            <person name="Lehner A."/>
            <person name="Taylor M.W."/>
            <person name="Horn M."/>
            <person name="Daims H."/>
            <person name="Bartol-Mavel D."/>
            <person name="Wincker P."/>
            <person name="Barbe V."/>
            <person name="Fonknechten N."/>
            <person name="Vallenet D."/>
            <person name="Segurens B."/>
            <person name="Schenowitz-Truong C."/>
            <person name="Medigue C."/>
            <person name="Collingro A."/>
            <person name="Snel B."/>
            <person name="Dutilh B.E."/>
            <person name="OpDenCamp H.J.M."/>
            <person name="vanDerDrift C."/>
            <person name="Cirpus I."/>
            <person name="vanDePas-Schoonen K.T."/>
            <person name="Harhangi H.R."/>
            <person name="vanNiftrik L."/>
            <person name="Schmid M."/>
            <person name="Keltjens J."/>
            <person name="vanDeVossenberg J."/>
            <person name="Kartal B."/>
            <person name="Meier H."/>
            <person name="Frishman D."/>
            <person name="Huynen M.A."/>
            <person name="Mewes H."/>
            <person name="Weissenbach J."/>
            <person name="Jetten M.S.M."/>
            <person name="Wagner M."/>
            <person name="LePaslier D."/>
        </authorList>
    </citation>
    <scope>NUCLEOTIDE SEQUENCE</scope>
</reference>
<evidence type="ECO:0000313" key="6">
    <source>
        <dbReference type="Proteomes" id="UP000501926"/>
    </source>
</evidence>
<reference evidence="4" key="3">
    <citation type="submission" date="2017-10" db="EMBL/GenBank/DDBJ databases">
        <authorList>
            <person name="Banno H."/>
            <person name="Chua N.-H."/>
        </authorList>
    </citation>
    <scope>NUCLEOTIDE SEQUENCE [LARGE SCALE GENOMIC DNA]</scope>
    <source>
        <strain evidence="4">Kuenenia_mbr1_ru-nijmegen</strain>
    </source>
</reference>
<evidence type="ECO:0000313" key="3">
    <source>
        <dbReference type="EMBL" id="QII10516.1"/>
    </source>
</evidence>
<dbReference type="Proteomes" id="UP000501926">
    <property type="component" value="Chromosome"/>
</dbReference>
<dbReference type="AlphaFoldDB" id="Q1PYG2"/>
<protein>
    <submittedName>
        <fullName evidence="2">Uncharacterized protein</fullName>
    </submittedName>
</protein>
<reference evidence="3 6" key="5">
    <citation type="submission" date="2020-02" db="EMBL/GenBank/DDBJ databases">
        <title>Newly sequenced genome of strain CSTR1 showed variability in Candidatus Kuenenia stuttgartiensis genomes.</title>
        <authorList>
            <person name="Ding C."/>
            <person name="Adrian L."/>
        </authorList>
    </citation>
    <scope>NUCLEOTIDE SEQUENCE [LARGE SCALE GENOMIC DNA]</scope>
    <source>
        <strain evidence="3 6">CSTR1</strain>
    </source>
</reference>
<keyword evidence="1" id="KW-0472">Membrane</keyword>
<sequence>MKEDIPQKNPPTLIIMRQIQVEKVCIFTIGSIVFTKLYFINYILHKIFILFGNLFSTAQHGIIANKGNCHATFSNESITATQVCHPNP</sequence>
<organism evidence="2">
    <name type="scientific">Kuenenia stuttgartiensis</name>
    <dbReference type="NCBI Taxonomy" id="174633"/>
    <lineage>
        <taxon>Bacteria</taxon>
        <taxon>Pseudomonadati</taxon>
        <taxon>Planctomycetota</taxon>
        <taxon>Candidatus Brocadiia</taxon>
        <taxon>Candidatus Brocadiales</taxon>
        <taxon>Candidatus Brocadiaceae</taxon>
        <taxon>Candidatus Kuenenia</taxon>
    </lineage>
</organism>
<evidence type="ECO:0000313" key="2">
    <source>
        <dbReference type="EMBL" id="CAJ72126.1"/>
    </source>
</evidence>
<evidence type="ECO:0000313" key="4">
    <source>
        <dbReference type="EMBL" id="SOH03685.1"/>
    </source>
</evidence>
<reference evidence="2" key="2">
    <citation type="submission" date="2006-01" db="EMBL/GenBank/DDBJ databases">
        <authorList>
            <person name="Genoscope"/>
        </authorList>
    </citation>
    <scope>NUCLEOTIDE SEQUENCE</scope>
</reference>
<dbReference type="EMBL" id="CP049055">
    <property type="protein sequence ID" value="QII10516.1"/>
    <property type="molecule type" value="Genomic_DNA"/>
</dbReference>
<accession>Q1PYG2</accession>